<evidence type="ECO:0008006" key="3">
    <source>
        <dbReference type="Google" id="ProtNLM"/>
    </source>
</evidence>
<organism evidence="1 2">
    <name type="scientific">Candidatus Ryanbacteria bacterium RIFCSPHIGHO2_01_FULL_45_22</name>
    <dbReference type="NCBI Taxonomy" id="1802114"/>
    <lineage>
        <taxon>Bacteria</taxon>
        <taxon>Candidatus Ryaniibacteriota</taxon>
    </lineage>
</organism>
<accession>A0A1G2G1T6</accession>
<sequence length="111" mass="13088">MNDKDIKKLIDAMKDVFPTAEMVARGFEHTATKEDIKQLDGRMDHFEERMDRFDERMDRFDGRLDHMDARLGRIEADVAEIRGNLVYKDEFEDLMARVKYVEMKLGIESGK</sequence>
<dbReference type="EMBL" id="MHNK01000005">
    <property type="protein sequence ID" value="OGZ44259.1"/>
    <property type="molecule type" value="Genomic_DNA"/>
</dbReference>
<dbReference type="AlphaFoldDB" id="A0A1G2G1T6"/>
<evidence type="ECO:0000313" key="1">
    <source>
        <dbReference type="EMBL" id="OGZ44259.1"/>
    </source>
</evidence>
<dbReference type="Gene3D" id="1.20.1260.80">
    <property type="match status" value="1"/>
</dbReference>
<dbReference type="SUPFAM" id="SSF57997">
    <property type="entry name" value="Tropomyosin"/>
    <property type="match status" value="1"/>
</dbReference>
<reference evidence="1 2" key="1">
    <citation type="journal article" date="2016" name="Nat. Commun.">
        <title>Thousands of microbial genomes shed light on interconnected biogeochemical processes in an aquifer system.</title>
        <authorList>
            <person name="Anantharaman K."/>
            <person name="Brown C.T."/>
            <person name="Hug L.A."/>
            <person name="Sharon I."/>
            <person name="Castelle C.J."/>
            <person name="Probst A.J."/>
            <person name="Thomas B.C."/>
            <person name="Singh A."/>
            <person name="Wilkins M.J."/>
            <person name="Karaoz U."/>
            <person name="Brodie E.L."/>
            <person name="Williams K.H."/>
            <person name="Hubbard S.S."/>
            <person name="Banfield J.F."/>
        </authorList>
    </citation>
    <scope>NUCLEOTIDE SEQUENCE [LARGE SCALE GENOMIC DNA]</scope>
</reference>
<protein>
    <recommendedName>
        <fullName evidence="3">t-SNARE coiled-coil homology domain-containing protein</fullName>
    </recommendedName>
</protein>
<evidence type="ECO:0000313" key="2">
    <source>
        <dbReference type="Proteomes" id="UP000177480"/>
    </source>
</evidence>
<gene>
    <name evidence="1" type="ORF">A2719_02510</name>
</gene>
<dbReference type="STRING" id="1802114.A2719_02510"/>
<name>A0A1G2G1T6_9BACT</name>
<comment type="caution">
    <text evidence="1">The sequence shown here is derived from an EMBL/GenBank/DDBJ whole genome shotgun (WGS) entry which is preliminary data.</text>
</comment>
<proteinExistence type="predicted"/>
<dbReference type="Proteomes" id="UP000177480">
    <property type="component" value="Unassembled WGS sequence"/>
</dbReference>